<organism evidence="7 8">
    <name type="scientific">Candidatus Scatomorpha merdipullorum</name>
    <dbReference type="NCBI Taxonomy" id="2840927"/>
    <lineage>
        <taxon>Bacteria</taxon>
        <taxon>Bacillati</taxon>
        <taxon>Bacillota</taxon>
        <taxon>Clostridia</taxon>
        <taxon>Eubacteriales</taxon>
        <taxon>Candidatus Scatomorpha</taxon>
    </lineage>
</organism>
<reference evidence="7" key="1">
    <citation type="submission" date="2020-10" db="EMBL/GenBank/DDBJ databases">
        <authorList>
            <person name="Gilroy R."/>
        </authorList>
    </citation>
    <scope>NUCLEOTIDE SEQUENCE</scope>
    <source>
        <strain evidence="7">ChiHjej10B9-9673</strain>
    </source>
</reference>
<feature type="region of interest" description="Disordered" evidence="4">
    <location>
        <begin position="25"/>
        <end position="44"/>
    </location>
</feature>
<protein>
    <submittedName>
        <fullName evidence="7">ABC transporter substrate-binding protein</fullName>
    </submittedName>
</protein>
<evidence type="ECO:0000313" key="8">
    <source>
        <dbReference type="Proteomes" id="UP000824001"/>
    </source>
</evidence>
<feature type="signal peptide" evidence="5">
    <location>
        <begin position="1"/>
        <end position="18"/>
    </location>
</feature>
<comment type="caution">
    <text evidence="7">The sequence shown here is derived from an EMBL/GenBank/DDBJ whole genome shotgun (WGS) entry which is preliminary data.</text>
</comment>
<evidence type="ECO:0000256" key="3">
    <source>
        <dbReference type="ARBA" id="ARBA00022729"/>
    </source>
</evidence>
<feature type="domain" description="SsuA/THI5-like" evidence="6">
    <location>
        <begin position="65"/>
        <end position="265"/>
    </location>
</feature>
<dbReference type="PANTHER" id="PTHR30024:SF47">
    <property type="entry name" value="TAURINE-BINDING PERIPLASMIC PROTEIN"/>
    <property type="match status" value="1"/>
</dbReference>
<dbReference type="Pfam" id="PF09084">
    <property type="entry name" value="NMT1"/>
    <property type="match status" value="1"/>
</dbReference>
<evidence type="ECO:0000313" key="7">
    <source>
        <dbReference type="EMBL" id="HIS67393.1"/>
    </source>
</evidence>
<reference evidence="7" key="2">
    <citation type="journal article" date="2021" name="PeerJ">
        <title>Extensive microbial diversity within the chicken gut microbiome revealed by metagenomics and culture.</title>
        <authorList>
            <person name="Gilroy R."/>
            <person name="Ravi A."/>
            <person name="Getino M."/>
            <person name="Pursley I."/>
            <person name="Horton D.L."/>
            <person name="Alikhan N.F."/>
            <person name="Baker D."/>
            <person name="Gharbi K."/>
            <person name="Hall N."/>
            <person name="Watson M."/>
            <person name="Adriaenssens E.M."/>
            <person name="Foster-Nyarko E."/>
            <person name="Jarju S."/>
            <person name="Secka A."/>
            <person name="Antonio M."/>
            <person name="Oren A."/>
            <person name="Chaudhuri R.R."/>
            <person name="La Ragione R."/>
            <person name="Hildebrand F."/>
            <person name="Pallen M.J."/>
        </authorList>
    </citation>
    <scope>NUCLEOTIDE SEQUENCE</scope>
    <source>
        <strain evidence="7">ChiHjej10B9-9673</strain>
    </source>
</reference>
<gene>
    <name evidence="7" type="ORF">IAC18_07495</name>
</gene>
<evidence type="ECO:0000256" key="2">
    <source>
        <dbReference type="ARBA" id="ARBA00010742"/>
    </source>
</evidence>
<feature type="chain" id="PRO_5038832577" evidence="5">
    <location>
        <begin position="19"/>
        <end position="353"/>
    </location>
</feature>
<dbReference type="SUPFAM" id="SSF53850">
    <property type="entry name" value="Periplasmic binding protein-like II"/>
    <property type="match status" value="1"/>
</dbReference>
<evidence type="ECO:0000259" key="6">
    <source>
        <dbReference type="Pfam" id="PF09084"/>
    </source>
</evidence>
<comment type="similarity">
    <text evidence="2">Belongs to the bacterial solute-binding protein SsuA/TauA family.</text>
</comment>
<evidence type="ECO:0000256" key="5">
    <source>
        <dbReference type="SAM" id="SignalP"/>
    </source>
</evidence>
<sequence>MKKFLALMLALVMVFALAACGEPATEETTPAGEETTPAGEETTPAVEPVTLNIGYMNNYGSLWSLITAREMGYMEEQGIELNLISFDSGPNIIAAMEGGSVDIGYIGDGAHSLCVKGSASIITLSHISTGDAVIGGPNVQTIADLEGKTVAYSTGTTSYNILVQALASVGLTMDDINGMDMDPSSMVSAMLSENVDACAIWSPQSATILSEVEGATLLADNTTFGSDSIALSSWIVLPKNLEPMHDVLVRFLTALFKGMDYAAEENHEQVAQWVADELVVEYETSLGETTSGKWLTGEQVYNGVKDGTVQGYYELQQSLMVDAGTITEAVPVENYVAFDLITEVGDALYGEAA</sequence>
<dbReference type="PANTHER" id="PTHR30024">
    <property type="entry name" value="ALIPHATIC SULFONATES-BINDING PROTEIN-RELATED"/>
    <property type="match status" value="1"/>
</dbReference>
<dbReference type="EMBL" id="DVJK01000213">
    <property type="protein sequence ID" value="HIS67393.1"/>
    <property type="molecule type" value="Genomic_DNA"/>
</dbReference>
<dbReference type="InterPro" id="IPR015168">
    <property type="entry name" value="SsuA/THI5"/>
</dbReference>
<comment type="subcellular location">
    <subcellularLocation>
        <location evidence="1">Periplasm</location>
    </subcellularLocation>
</comment>
<evidence type="ECO:0000256" key="1">
    <source>
        <dbReference type="ARBA" id="ARBA00004418"/>
    </source>
</evidence>
<evidence type="ECO:0000256" key="4">
    <source>
        <dbReference type="SAM" id="MobiDB-lite"/>
    </source>
</evidence>
<proteinExistence type="inferred from homology"/>
<name>A0A9D1FEK1_9FIRM</name>
<dbReference type="GO" id="GO:0042597">
    <property type="term" value="C:periplasmic space"/>
    <property type="evidence" value="ECO:0007669"/>
    <property type="project" value="UniProtKB-SubCell"/>
</dbReference>
<dbReference type="Gene3D" id="3.40.190.10">
    <property type="entry name" value="Periplasmic binding protein-like II"/>
    <property type="match status" value="2"/>
</dbReference>
<accession>A0A9D1FEK1</accession>
<dbReference type="Proteomes" id="UP000824001">
    <property type="component" value="Unassembled WGS sequence"/>
</dbReference>
<dbReference type="PROSITE" id="PS51257">
    <property type="entry name" value="PROKAR_LIPOPROTEIN"/>
    <property type="match status" value="1"/>
</dbReference>
<keyword evidence="3 5" id="KW-0732">Signal</keyword>
<dbReference type="AlphaFoldDB" id="A0A9D1FEK1"/>